<evidence type="ECO:0000256" key="2">
    <source>
        <dbReference type="ARBA" id="ARBA00022553"/>
    </source>
</evidence>
<dbReference type="EMBL" id="ADBJ01000004">
    <property type="protein sequence ID" value="EFA85749.1"/>
    <property type="molecule type" value="Genomic_DNA"/>
</dbReference>
<protein>
    <recommendedName>
        <fullName evidence="5">Molybdopterin synthase sulfur carrier subunit</fullName>
    </recommendedName>
    <alternativeName>
        <fullName evidence="5">Molybdenum cofactor synthesis protein 2 small subunit</fullName>
    </alternativeName>
    <alternativeName>
        <fullName evidence="5">Molybdenum cofactor synthesis protein 2A</fullName>
        <shortName evidence="5">MOCS2A</shortName>
    </alternativeName>
    <alternativeName>
        <fullName evidence="5">Sulfur carrier protein MOCS2A</fullName>
    </alternativeName>
</protein>
<keyword evidence="1 5" id="KW-0963">Cytoplasm</keyword>
<evidence type="ECO:0000256" key="3">
    <source>
        <dbReference type="ARBA" id="ARBA00022741"/>
    </source>
</evidence>
<keyword evidence="7" id="KW-1185">Reference proteome</keyword>
<comment type="caution">
    <text evidence="6">The sequence shown here is derived from an EMBL/GenBank/DDBJ whole genome shotgun (WGS) entry which is preliminary data.</text>
</comment>
<keyword evidence="2 5" id="KW-0597">Phosphoprotein</keyword>
<comment type="subunit">
    <text evidence="5">Heterotetramer; composed of 2 small (MOCS2A) and 2 large (MOCS2B) subunits.</text>
</comment>
<dbReference type="Proteomes" id="UP000001396">
    <property type="component" value="Unassembled WGS sequence"/>
</dbReference>
<evidence type="ECO:0000313" key="7">
    <source>
        <dbReference type="Proteomes" id="UP000001396"/>
    </source>
</evidence>
<dbReference type="AlphaFoldDB" id="D3AXS2"/>
<feature type="modified residue" description="Glycyl adenylate; alternate" evidence="5">
    <location>
        <position position="102"/>
    </location>
</feature>
<dbReference type="InterPro" id="IPR003749">
    <property type="entry name" value="ThiS/MoaD-like"/>
</dbReference>
<proteinExistence type="inferred from homology"/>
<keyword evidence="4 5" id="KW-0501">Molybdenum cofactor biosynthesis</keyword>
<dbReference type="HAMAP" id="MF_03051">
    <property type="entry name" value="MOCS2A"/>
    <property type="match status" value="1"/>
</dbReference>
<dbReference type="GO" id="GO:0006777">
    <property type="term" value="P:Mo-molybdopterin cofactor biosynthetic process"/>
    <property type="evidence" value="ECO:0007669"/>
    <property type="project" value="UniProtKB-UniRule"/>
</dbReference>
<dbReference type="Pfam" id="PF02597">
    <property type="entry name" value="ThiS"/>
    <property type="match status" value="1"/>
</dbReference>
<dbReference type="PANTHER" id="PTHR33359">
    <property type="entry name" value="MOLYBDOPTERIN SYNTHASE SULFUR CARRIER SUBUNIT"/>
    <property type="match status" value="1"/>
</dbReference>
<evidence type="ECO:0000256" key="5">
    <source>
        <dbReference type="HAMAP-Rule" id="MF_03051"/>
    </source>
</evidence>
<dbReference type="InParanoid" id="D3AXS2"/>
<sequence>MSTTDTTTDKPNTIEIKCLLFAKVKEMILGEHSKDDSVIVNLPANKCTTHQLISELKLKYPNISNLLDVCMVAVNLEYIDRSNDLEIKKRDEVAIIPPVSGG</sequence>
<dbReference type="InterPro" id="IPR028887">
    <property type="entry name" value="MOCS2A_euk"/>
</dbReference>
<feature type="modified residue" description="1-thioglycine; alternate" evidence="5">
    <location>
        <position position="102"/>
    </location>
</feature>
<dbReference type="GO" id="GO:1990133">
    <property type="term" value="C:molybdopterin adenylyltransferase complex"/>
    <property type="evidence" value="ECO:0007669"/>
    <property type="project" value="TreeGrafter"/>
</dbReference>
<dbReference type="OMA" id="INCEYIE"/>
<dbReference type="FunCoup" id="D3AXS2">
    <property type="interactions" value="119"/>
</dbReference>
<reference evidence="6 7" key="1">
    <citation type="journal article" date="2011" name="Genome Res.">
        <title>Phylogeny-wide analysis of social amoeba genomes highlights ancient origins for complex intercellular communication.</title>
        <authorList>
            <person name="Heidel A.J."/>
            <person name="Lawal H.M."/>
            <person name="Felder M."/>
            <person name="Schilde C."/>
            <person name="Helps N.R."/>
            <person name="Tunggal B."/>
            <person name="Rivero F."/>
            <person name="John U."/>
            <person name="Schleicher M."/>
            <person name="Eichinger L."/>
            <person name="Platzer M."/>
            <person name="Noegel A.A."/>
            <person name="Schaap P."/>
            <person name="Gloeckner G."/>
        </authorList>
    </citation>
    <scope>NUCLEOTIDE SEQUENCE [LARGE SCALE GENOMIC DNA]</scope>
    <source>
        <strain evidence="7">ATCC 26659 / Pp 5 / PN500</strain>
    </source>
</reference>
<comment type="function">
    <text evidence="5">Acts as a sulfur carrier required for molybdopterin biosynthesis. Component of the molybdopterin synthase complex that catalyzes the conversion of precursor Z into molybdopterin by mediating the incorporation of 2 sulfur atoms into precursor Z to generate a dithiolene group. In the complex, serves as sulfur donor by being thiocarboxylated (-COSH) at its C-terminus by by the MOCS3 homolog. After interaction with MOCS2B, the sulfur is then transferred to precursor Z to form molybdopterin.</text>
</comment>
<dbReference type="GO" id="GO:1990140">
    <property type="term" value="C:molybdopterin synthase complex"/>
    <property type="evidence" value="ECO:0007669"/>
    <property type="project" value="UniProtKB-UniRule"/>
</dbReference>
<evidence type="ECO:0000313" key="6">
    <source>
        <dbReference type="EMBL" id="EFA85749.1"/>
    </source>
</evidence>
<accession>D3AXS2</accession>
<keyword evidence="3 5" id="KW-0547">Nucleotide-binding</keyword>
<dbReference type="GO" id="GO:0000166">
    <property type="term" value="F:nucleotide binding"/>
    <property type="evidence" value="ECO:0007669"/>
    <property type="project" value="UniProtKB-KW"/>
</dbReference>
<dbReference type="RefSeq" id="XP_020437855.1">
    <property type="nucleotide sequence ID" value="XM_020571997.1"/>
</dbReference>
<dbReference type="SUPFAM" id="SSF54285">
    <property type="entry name" value="MoaD/ThiS"/>
    <property type="match status" value="1"/>
</dbReference>
<comment type="similarity">
    <text evidence="5">Belongs to the MoaD family. MOCS2A subfamily.</text>
</comment>
<comment type="subcellular location">
    <subcellularLocation>
        <location evidence="5">Cytoplasm</location>
    </subcellularLocation>
</comment>
<name>D3AXS2_HETP5</name>
<evidence type="ECO:0000256" key="4">
    <source>
        <dbReference type="ARBA" id="ARBA00023150"/>
    </source>
</evidence>
<comment type="PTM">
    <text evidence="5">C-terminal thiocarboxylation occurs in 2 steps, it is first acyl-adenylated (-COAMP) via the hesA/moeB/thiF part of the MOCS3 homolog, then thiocarboxylated (-COSH) via the rhodanese domain of the MOCS3 homolog.</text>
</comment>
<dbReference type="Gene3D" id="3.10.20.30">
    <property type="match status" value="1"/>
</dbReference>
<dbReference type="GeneID" id="31356509"/>
<gene>
    <name evidence="6" type="primary">mocs2s</name>
    <name evidence="6" type="ORF">PPL_00979</name>
</gene>
<comment type="pathway">
    <text evidence="5">Cofactor biosynthesis; molybdopterin biosynthesis.</text>
</comment>
<organism evidence="6 7">
    <name type="scientific">Heterostelium pallidum (strain ATCC 26659 / Pp 5 / PN500)</name>
    <name type="common">Cellular slime mold</name>
    <name type="synonym">Polysphondylium pallidum</name>
    <dbReference type="NCBI Taxonomy" id="670386"/>
    <lineage>
        <taxon>Eukaryota</taxon>
        <taxon>Amoebozoa</taxon>
        <taxon>Evosea</taxon>
        <taxon>Eumycetozoa</taxon>
        <taxon>Dictyostelia</taxon>
        <taxon>Acytosteliales</taxon>
        <taxon>Acytosteliaceae</taxon>
        <taxon>Heterostelium</taxon>
    </lineage>
</organism>
<dbReference type="GO" id="GO:0030366">
    <property type="term" value="F:molybdopterin synthase activity"/>
    <property type="evidence" value="ECO:0007669"/>
    <property type="project" value="UniProtKB-UniRule"/>
</dbReference>
<dbReference type="PANTHER" id="PTHR33359:SF1">
    <property type="entry name" value="MOLYBDOPTERIN SYNTHASE SULFUR CARRIER SUBUNIT"/>
    <property type="match status" value="1"/>
</dbReference>
<evidence type="ECO:0000256" key="1">
    <source>
        <dbReference type="ARBA" id="ARBA00022490"/>
    </source>
</evidence>
<dbReference type="UniPathway" id="UPA00344"/>
<dbReference type="InterPro" id="IPR016155">
    <property type="entry name" value="Mopterin_synth/thiamin_S_b"/>
</dbReference>
<dbReference type="CDD" id="cd00754">
    <property type="entry name" value="Ubl_MoaD"/>
    <property type="match status" value="1"/>
</dbReference>
<dbReference type="InterPro" id="IPR012675">
    <property type="entry name" value="Beta-grasp_dom_sf"/>
</dbReference>
<dbReference type="InterPro" id="IPR044672">
    <property type="entry name" value="MOCS2A"/>
</dbReference>
<dbReference type="STRING" id="670386.D3AXS2"/>